<keyword evidence="2" id="KW-0285">Flavoprotein</keyword>
<name>A0A106BUW8_THIDE</name>
<dbReference type="Gene3D" id="2.40.30.10">
    <property type="entry name" value="Translation factors"/>
    <property type="match status" value="1"/>
</dbReference>
<dbReference type="STRING" id="1123392.GCA_000376425_01251"/>
<dbReference type="SUPFAM" id="SSF63380">
    <property type="entry name" value="Riboflavin synthase domain-like"/>
    <property type="match status" value="1"/>
</dbReference>
<evidence type="ECO:0000256" key="6">
    <source>
        <dbReference type="ARBA" id="ARBA00023002"/>
    </source>
</evidence>
<keyword evidence="4" id="KW-0479">Metal-binding</keyword>
<keyword evidence="6" id="KW-0560">Oxidoreductase</keyword>
<dbReference type="InterPro" id="IPR017938">
    <property type="entry name" value="Riboflavin_synthase-like_b-brl"/>
</dbReference>
<protein>
    <recommendedName>
        <fullName evidence="10">FAD-binding FR-type domain-containing protein</fullName>
    </recommendedName>
</protein>
<dbReference type="Proteomes" id="UP000064243">
    <property type="component" value="Unassembled WGS sequence"/>
</dbReference>
<evidence type="ECO:0000313" key="11">
    <source>
        <dbReference type="EMBL" id="KVW99053.1"/>
    </source>
</evidence>
<reference evidence="11 12" key="1">
    <citation type="journal article" date="2015" name="Appl. Environ. Microbiol.">
        <title>Aerobic and Anaerobic Thiosulfate Oxidation by a Cold-Adapted, Subglacial Chemoautotroph.</title>
        <authorList>
            <person name="Harrold Z.R."/>
            <person name="Skidmore M.L."/>
            <person name="Hamilton T.L."/>
            <person name="Desch L."/>
            <person name="Amada K."/>
            <person name="van Gelder W."/>
            <person name="Glover K."/>
            <person name="Roden E.E."/>
            <person name="Boyd E.S."/>
        </authorList>
    </citation>
    <scope>NUCLEOTIDE SEQUENCE [LARGE SCALE GENOMIC DNA]</scope>
    <source>
        <strain evidence="11 12">RG</strain>
    </source>
</reference>
<dbReference type="AlphaFoldDB" id="A0A106BUW8"/>
<dbReference type="CDD" id="cd00322">
    <property type="entry name" value="FNR_like"/>
    <property type="match status" value="1"/>
</dbReference>
<evidence type="ECO:0000256" key="8">
    <source>
        <dbReference type="ARBA" id="ARBA00023014"/>
    </source>
</evidence>
<dbReference type="GO" id="GO:0051537">
    <property type="term" value="F:2 iron, 2 sulfur cluster binding"/>
    <property type="evidence" value="ECO:0007669"/>
    <property type="project" value="UniProtKB-KW"/>
</dbReference>
<dbReference type="PATRIC" id="fig|36861.3.peg.3265"/>
<dbReference type="EMBL" id="LDUG01000007">
    <property type="protein sequence ID" value="KVW99053.1"/>
    <property type="molecule type" value="Genomic_DNA"/>
</dbReference>
<dbReference type="PROSITE" id="PS51384">
    <property type="entry name" value="FAD_FR"/>
    <property type="match status" value="1"/>
</dbReference>
<keyword evidence="3" id="KW-0001">2Fe-2S</keyword>
<dbReference type="InterPro" id="IPR001433">
    <property type="entry name" value="OxRdtase_FAD/NAD-bd"/>
</dbReference>
<dbReference type="InterPro" id="IPR001709">
    <property type="entry name" value="Flavoprot_Pyr_Nucl_cyt_Rdtase"/>
</dbReference>
<dbReference type="PRINTS" id="PR00406">
    <property type="entry name" value="CYTB5RDTASE"/>
</dbReference>
<evidence type="ECO:0000256" key="1">
    <source>
        <dbReference type="ARBA" id="ARBA00001974"/>
    </source>
</evidence>
<dbReference type="Gene3D" id="3.40.50.80">
    <property type="entry name" value="Nucleotide-binding domain of ferredoxin-NADP reductase (FNR) module"/>
    <property type="match status" value="1"/>
</dbReference>
<evidence type="ECO:0000256" key="7">
    <source>
        <dbReference type="ARBA" id="ARBA00023004"/>
    </source>
</evidence>
<evidence type="ECO:0000256" key="3">
    <source>
        <dbReference type="ARBA" id="ARBA00022714"/>
    </source>
</evidence>
<dbReference type="InterPro" id="IPR050415">
    <property type="entry name" value="MRET"/>
</dbReference>
<dbReference type="PANTHER" id="PTHR47354">
    <property type="entry name" value="NADH OXIDOREDUCTASE HCR"/>
    <property type="match status" value="1"/>
</dbReference>
<evidence type="ECO:0000256" key="5">
    <source>
        <dbReference type="ARBA" id="ARBA00022827"/>
    </source>
</evidence>
<gene>
    <name evidence="11" type="ORF">ABW22_02105</name>
</gene>
<dbReference type="InterPro" id="IPR008333">
    <property type="entry name" value="Cbr1-like_FAD-bd_dom"/>
</dbReference>
<keyword evidence="5" id="KW-0274">FAD</keyword>
<dbReference type="GO" id="GO:0016491">
    <property type="term" value="F:oxidoreductase activity"/>
    <property type="evidence" value="ECO:0007669"/>
    <property type="project" value="UniProtKB-KW"/>
</dbReference>
<keyword evidence="7" id="KW-0408">Iron</keyword>
<evidence type="ECO:0000313" key="12">
    <source>
        <dbReference type="Proteomes" id="UP000064243"/>
    </source>
</evidence>
<comment type="cofactor">
    <cofactor evidence="9">
        <name>[2Fe-2S] cluster</name>
        <dbReference type="ChEBI" id="CHEBI:190135"/>
    </cofactor>
</comment>
<dbReference type="GO" id="GO:0046872">
    <property type="term" value="F:metal ion binding"/>
    <property type="evidence" value="ECO:0007669"/>
    <property type="project" value="UniProtKB-KW"/>
</dbReference>
<dbReference type="PRINTS" id="PR00371">
    <property type="entry name" value="FPNCR"/>
</dbReference>
<dbReference type="RefSeq" id="WP_059751538.1">
    <property type="nucleotide sequence ID" value="NZ_LDUG01000007.1"/>
</dbReference>
<dbReference type="OrthoDB" id="544091at2"/>
<comment type="cofactor">
    <cofactor evidence="1">
        <name>FAD</name>
        <dbReference type="ChEBI" id="CHEBI:57692"/>
    </cofactor>
</comment>
<evidence type="ECO:0000259" key="10">
    <source>
        <dbReference type="PROSITE" id="PS51384"/>
    </source>
</evidence>
<keyword evidence="12" id="KW-1185">Reference proteome</keyword>
<dbReference type="InterPro" id="IPR039261">
    <property type="entry name" value="FNR_nucleotide-bd"/>
</dbReference>
<organism evidence="11 12">
    <name type="scientific">Thiobacillus denitrificans</name>
    <dbReference type="NCBI Taxonomy" id="36861"/>
    <lineage>
        <taxon>Bacteria</taxon>
        <taxon>Pseudomonadati</taxon>
        <taxon>Pseudomonadota</taxon>
        <taxon>Betaproteobacteria</taxon>
        <taxon>Nitrosomonadales</taxon>
        <taxon>Thiobacillaceae</taxon>
        <taxon>Thiobacillus</taxon>
    </lineage>
</organism>
<keyword evidence="8" id="KW-0411">Iron-sulfur</keyword>
<evidence type="ECO:0000256" key="4">
    <source>
        <dbReference type="ARBA" id="ARBA00022723"/>
    </source>
</evidence>
<dbReference type="Pfam" id="PF00970">
    <property type="entry name" value="FAD_binding_6"/>
    <property type="match status" value="1"/>
</dbReference>
<sequence length="234" mass="25866">MHIFDAQIAAITPATPSIHALRLAIPDPAFRFLPGQWVDLSIEVDGVTHTAGYSITTSPIHQGEIELAIKASAHHPVARWMHEQARVGDVIRISQGQGPFVYLPEMSDNVVLIGGGVGITPLLSIFRHVRDARLPTQAHLVYSVSDSREILFRDELDAAARNHDNLHVSITVTQADAGWHGLTGRIDPVKLHALDVPDDTLYYLCGPKGMVEDMSTLLHDLGVPMNRIIFEKWW</sequence>
<dbReference type="Pfam" id="PF00175">
    <property type="entry name" value="NAD_binding_1"/>
    <property type="match status" value="1"/>
</dbReference>
<comment type="caution">
    <text evidence="11">The sequence shown here is derived from an EMBL/GenBank/DDBJ whole genome shotgun (WGS) entry which is preliminary data.</text>
</comment>
<accession>A0A106BUW8</accession>
<dbReference type="PANTHER" id="PTHR47354:SF6">
    <property type="entry name" value="NADH OXIDOREDUCTASE HCR"/>
    <property type="match status" value="1"/>
</dbReference>
<evidence type="ECO:0000256" key="9">
    <source>
        <dbReference type="ARBA" id="ARBA00034078"/>
    </source>
</evidence>
<dbReference type="InterPro" id="IPR017927">
    <property type="entry name" value="FAD-bd_FR_type"/>
</dbReference>
<feature type="domain" description="FAD-binding FR-type" evidence="10">
    <location>
        <begin position="1"/>
        <end position="103"/>
    </location>
</feature>
<dbReference type="SUPFAM" id="SSF52343">
    <property type="entry name" value="Ferredoxin reductase-like, C-terminal NADP-linked domain"/>
    <property type="match status" value="1"/>
</dbReference>
<proteinExistence type="predicted"/>
<evidence type="ECO:0000256" key="2">
    <source>
        <dbReference type="ARBA" id="ARBA00022630"/>
    </source>
</evidence>